<dbReference type="GO" id="GO:0080031">
    <property type="term" value="F:methyl salicylate esterase activity"/>
    <property type="evidence" value="ECO:0007669"/>
    <property type="project" value="TreeGrafter"/>
</dbReference>
<dbReference type="Gene3D" id="3.40.50.1820">
    <property type="entry name" value="alpha/beta hydrolase"/>
    <property type="match status" value="1"/>
</dbReference>
<proteinExistence type="predicted"/>
<dbReference type="GO" id="GO:0009696">
    <property type="term" value="P:salicylic acid metabolic process"/>
    <property type="evidence" value="ECO:0007669"/>
    <property type="project" value="TreeGrafter"/>
</dbReference>
<dbReference type="InterPro" id="IPR000073">
    <property type="entry name" value="AB_hydrolase_1"/>
</dbReference>
<dbReference type="AlphaFoldDB" id="A0A1J3E059"/>
<dbReference type="SUPFAM" id="SSF53474">
    <property type="entry name" value="alpha/beta-Hydrolases"/>
    <property type="match status" value="1"/>
</dbReference>
<evidence type="ECO:0000259" key="2">
    <source>
        <dbReference type="Pfam" id="PF12697"/>
    </source>
</evidence>
<dbReference type="GO" id="GO:0009694">
    <property type="term" value="P:jasmonic acid metabolic process"/>
    <property type="evidence" value="ECO:0007669"/>
    <property type="project" value="TreeGrafter"/>
</dbReference>
<dbReference type="Pfam" id="PF12697">
    <property type="entry name" value="Abhydrolase_6"/>
    <property type="match status" value="1"/>
</dbReference>
<accession>A0A1J3E059</accession>
<dbReference type="GO" id="GO:0080032">
    <property type="term" value="F:methyl jasmonate esterase activity"/>
    <property type="evidence" value="ECO:0007669"/>
    <property type="project" value="TreeGrafter"/>
</dbReference>
<sequence length="243" mass="26491">MEPATEHGVGTNSPLFSTPPDSNPPPSTSPALESTSPTLTPSLTPTTITSLSSLSCPISLLTKVLVGHSMGGGSVTAALCKFPHKISMAVYLAAYMVQPGSASSPHNSPMHLGEDDIWEYIYGEGVNETPTGVIMKEQFRRHHYYSQSPLEDVTLASKLLRPAAVRAMLGFGKLSPNPAAEKVPRVFIKTAKDNQFSMLRQDRMVENWPPSQVYVLKESDHSPFFSVPTTLFIYLLRAISFLQ</sequence>
<name>A0A1J3E059_NOCCA</name>
<gene>
    <name evidence="3" type="ORF">GA_TR7430_c0_g1_i1_g.24259</name>
</gene>
<evidence type="ECO:0000313" key="3">
    <source>
        <dbReference type="EMBL" id="JAU25513.1"/>
    </source>
</evidence>
<organism evidence="3">
    <name type="scientific">Noccaea caerulescens</name>
    <name type="common">Alpine penny-cress</name>
    <name type="synonym">Thlaspi caerulescens</name>
    <dbReference type="NCBI Taxonomy" id="107243"/>
    <lineage>
        <taxon>Eukaryota</taxon>
        <taxon>Viridiplantae</taxon>
        <taxon>Streptophyta</taxon>
        <taxon>Embryophyta</taxon>
        <taxon>Tracheophyta</taxon>
        <taxon>Spermatophyta</taxon>
        <taxon>Magnoliopsida</taxon>
        <taxon>eudicotyledons</taxon>
        <taxon>Gunneridae</taxon>
        <taxon>Pentapetalae</taxon>
        <taxon>rosids</taxon>
        <taxon>malvids</taxon>
        <taxon>Brassicales</taxon>
        <taxon>Brassicaceae</taxon>
        <taxon>Coluteocarpeae</taxon>
        <taxon>Noccaea</taxon>
    </lineage>
</organism>
<protein>
    <submittedName>
        <fullName evidence="3">Pheophorbidase</fullName>
    </submittedName>
</protein>
<dbReference type="PANTHER" id="PTHR10992">
    <property type="entry name" value="METHYLESTERASE FAMILY MEMBER"/>
    <property type="match status" value="1"/>
</dbReference>
<feature type="compositionally biased region" description="Low complexity" evidence="1">
    <location>
        <begin position="29"/>
        <end position="44"/>
    </location>
</feature>
<dbReference type="InterPro" id="IPR029058">
    <property type="entry name" value="AB_hydrolase_fold"/>
</dbReference>
<dbReference type="InterPro" id="IPR045889">
    <property type="entry name" value="MES/HNL"/>
</dbReference>
<dbReference type="EMBL" id="GEVI01006807">
    <property type="protein sequence ID" value="JAU25513.1"/>
    <property type="molecule type" value="Transcribed_RNA"/>
</dbReference>
<feature type="domain" description="AB hydrolase-1" evidence="2">
    <location>
        <begin position="58"/>
        <end position="228"/>
    </location>
</feature>
<feature type="region of interest" description="Disordered" evidence="1">
    <location>
        <begin position="1"/>
        <end position="44"/>
    </location>
</feature>
<evidence type="ECO:0000256" key="1">
    <source>
        <dbReference type="SAM" id="MobiDB-lite"/>
    </source>
</evidence>
<reference evidence="3" key="1">
    <citation type="submission" date="2016-07" db="EMBL/GenBank/DDBJ databases">
        <title>De novo transcriptome assembly of four accessions of the metal hyperaccumulator plant Noccaea caerulescens.</title>
        <authorList>
            <person name="Blande D."/>
            <person name="Halimaa P."/>
            <person name="Tervahauta A.I."/>
            <person name="Aarts M.G."/>
            <person name="Karenlampi S.O."/>
        </authorList>
    </citation>
    <scope>NUCLEOTIDE SEQUENCE</scope>
</reference>
<dbReference type="PANTHER" id="PTHR10992:SF1026">
    <property type="entry name" value="PFDCC METHYLESTERASE MES16"/>
    <property type="match status" value="1"/>
</dbReference>
<dbReference type="GO" id="GO:0080030">
    <property type="term" value="F:methyl indole-3-acetate esterase activity"/>
    <property type="evidence" value="ECO:0007669"/>
    <property type="project" value="TreeGrafter"/>
</dbReference>